<dbReference type="GO" id="GO:0009254">
    <property type="term" value="P:peptidoglycan turnover"/>
    <property type="evidence" value="ECO:0007669"/>
    <property type="project" value="UniProtKB-UniRule"/>
</dbReference>
<evidence type="ECO:0000313" key="3">
    <source>
        <dbReference type="EMBL" id="GGE43849.1"/>
    </source>
</evidence>
<dbReference type="SUPFAM" id="SSF53067">
    <property type="entry name" value="Actin-like ATPase domain"/>
    <property type="match status" value="1"/>
</dbReference>
<keyword evidence="2" id="KW-0547">Nucleotide-binding</keyword>
<reference evidence="3" key="1">
    <citation type="journal article" date="2014" name="Int. J. Syst. Evol. Microbiol.">
        <title>Complete genome sequence of Corynebacterium casei LMG S-19264T (=DSM 44701T), isolated from a smear-ripened cheese.</title>
        <authorList>
            <consortium name="US DOE Joint Genome Institute (JGI-PGF)"/>
            <person name="Walter F."/>
            <person name="Albersmeier A."/>
            <person name="Kalinowski J."/>
            <person name="Ruckert C."/>
        </authorList>
    </citation>
    <scope>NUCLEOTIDE SEQUENCE</scope>
    <source>
        <strain evidence="3">CCM 7684</strain>
    </source>
</reference>
<dbReference type="EMBL" id="BMCP01000002">
    <property type="protein sequence ID" value="GGE43849.1"/>
    <property type="molecule type" value="Genomic_DNA"/>
</dbReference>
<dbReference type="UniPathway" id="UPA00544"/>
<name>A0A8J2YHV2_9RHOB</name>
<dbReference type="RefSeq" id="WP_308791145.1">
    <property type="nucleotide sequence ID" value="NZ_BMCP01000002.1"/>
</dbReference>
<keyword evidence="2" id="KW-0067">ATP-binding</keyword>
<dbReference type="GO" id="GO:0097175">
    <property type="term" value="P:1,6-anhydro-N-acetyl-beta-muramic acid catabolic process"/>
    <property type="evidence" value="ECO:0007669"/>
    <property type="project" value="UniProtKB-UniRule"/>
</dbReference>
<keyword evidence="2" id="KW-0808">Transferase</keyword>
<dbReference type="Proteomes" id="UP000602745">
    <property type="component" value="Unassembled WGS sequence"/>
</dbReference>
<dbReference type="NCBIfam" id="NF007141">
    <property type="entry name" value="PRK09585.1-5"/>
    <property type="match status" value="1"/>
</dbReference>
<evidence type="ECO:0000313" key="4">
    <source>
        <dbReference type="Proteomes" id="UP000602745"/>
    </source>
</evidence>
<comment type="pathway">
    <text evidence="2">Amino-sugar metabolism; 1,6-anhydro-N-acetylmuramate degradation.</text>
</comment>
<keyword evidence="4" id="KW-1185">Reference proteome</keyword>
<feature type="binding site" evidence="2">
    <location>
        <begin position="9"/>
        <end position="16"/>
    </location>
    <ligand>
        <name>ATP</name>
        <dbReference type="ChEBI" id="CHEBI:30616"/>
    </ligand>
</feature>
<comment type="function">
    <text evidence="2">Catalyzes the specific phosphorylation of 1,6-anhydro-N-acetylmuramic acid (anhMurNAc) with the simultaneous cleavage of the 1,6-anhydro ring, generating MurNAc-6-P. Is required for the utilization of anhMurNAc either imported from the medium or derived from its own cell wall murein, and thus plays a role in cell wall recycling.</text>
</comment>
<dbReference type="GO" id="GO:0016773">
    <property type="term" value="F:phosphotransferase activity, alcohol group as acceptor"/>
    <property type="evidence" value="ECO:0007669"/>
    <property type="project" value="UniProtKB-UniRule"/>
</dbReference>
<dbReference type="GO" id="GO:0016301">
    <property type="term" value="F:kinase activity"/>
    <property type="evidence" value="ECO:0007669"/>
    <property type="project" value="UniProtKB-KW"/>
</dbReference>
<dbReference type="UniPathway" id="UPA00343"/>
<dbReference type="EC" id="2.7.1.170" evidence="2"/>
<comment type="similarity">
    <text evidence="2">Belongs to the anhydro-N-acetylmuramic acid kinase family.</text>
</comment>
<evidence type="ECO:0000256" key="1">
    <source>
        <dbReference type="ARBA" id="ARBA00023277"/>
    </source>
</evidence>
<organism evidence="3 4">
    <name type="scientific">Agaricicola taiwanensis</name>
    <dbReference type="NCBI Taxonomy" id="591372"/>
    <lineage>
        <taxon>Bacteria</taxon>
        <taxon>Pseudomonadati</taxon>
        <taxon>Pseudomonadota</taxon>
        <taxon>Alphaproteobacteria</taxon>
        <taxon>Rhodobacterales</taxon>
        <taxon>Paracoccaceae</taxon>
        <taxon>Agaricicola</taxon>
    </lineage>
</organism>
<dbReference type="InterPro" id="IPR005338">
    <property type="entry name" value="Anhydro_N_Ac-Mur_kinase"/>
</dbReference>
<comment type="pathway">
    <text evidence="2">Cell wall biogenesis; peptidoglycan recycling.</text>
</comment>
<keyword evidence="1 2" id="KW-0119">Carbohydrate metabolism</keyword>
<comment type="catalytic activity">
    <reaction evidence="2">
        <text>1,6-anhydro-N-acetyl-beta-muramate + ATP + H2O = N-acetyl-D-muramate 6-phosphate + ADP + H(+)</text>
        <dbReference type="Rhea" id="RHEA:24952"/>
        <dbReference type="ChEBI" id="CHEBI:15377"/>
        <dbReference type="ChEBI" id="CHEBI:15378"/>
        <dbReference type="ChEBI" id="CHEBI:30616"/>
        <dbReference type="ChEBI" id="CHEBI:58690"/>
        <dbReference type="ChEBI" id="CHEBI:58722"/>
        <dbReference type="ChEBI" id="CHEBI:456216"/>
        <dbReference type="EC" id="2.7.1.170"/>
    </reaction>
</comment>
<evidence type="ECO:0000256" key="2">
    <source>
        <dbReference type="HAMAP-Rule" id="MF_01270"/>
    </source>
</evidence>
<comment type="caution">
    <text evidence="3">The sequence shown here is derived from an EMBL/GenBank/DDBJ whole genome shotgun (WGS) entry which is preliminary data.</text>
</comment>
<keyword evidence="2 3" id="KW-0418">Kinase</keyword>
<protein>
    <recommendedName>
        <fullName evidence="2">Anhydro-N-acetylmuramic acid kinase</fullName>
        <ecNumber evidence="2">2.7.1.170</ecNumber>
    </recommendedName>
    <alternativeName>
        <fullName evidence="2">AnhMurNAc kinase</fullName>
    </alternativeName>
</protein>
<dbReference type="PANTHER" id="PTHR30605">
    <property type="entry name" value="ANHYDRO-N-ACETYLMURAMIC ACID KINASE"/>
    <property type="match status" value="1"/>
</dbReference>
<reference evidence="3" key="2">
    <citation type="submission" date="2020-09" db="EMBL/GenBank/DDBJ databases">
        <authorList>
            <person name="Sun Q."/>
            <person name="Sedlacek I."/>
        </authorList>
    </citation>
    <scope>NUCLEOTIDE SEQUENCE</scope>
    <source>
        <strain evidence="3">CCM 7684</strain>
    </source>
</reference>
<dbReference type="GO" id="GO:0005524">
    <property type="term" value="F:ATP binding"/>
    <property type="evidence" value="ECO:0007669"/>
    <property type="project" value="UniProtKB-UniRule"/>
</dbReference>
<dbReference type="GO" id="GO:0006040">
    <property type="term" value="P:amino sugar metabolic process"/>
    <property type="evidence" value="ECO:0007669"/>
    <property type="project" value="InterPro"/>
</dbReference>
<dbReference type="InterPro" id="IPR043129">
    <property type="entry name" value="ATPase_NBD"/>
</dbReference>
<gene>
    <name evidence="2 3" type="primary">anmK</name>
    <name evidence="3" type="ORF">GCM10007276_21240</name>
</gene>
<dbReference type="Pfam" id="PF03702">
    <property type="entry name" value="AnmK"/>
    <property type="match status" value="1"/>
</dbReference>
<accession>A0A8J2YHV2</accession>
<proteinExistence type="inferred from homology"/>
<dbReference type="Gene3D" id="3.30.420.40">
    <property type="match status" value="2"/>
</dbReference>
<dbReference type="HAMAP" id="MF_01270">
    <property type="entry name" value="AnhMurNAc_kinase"/>
    <property type="match status" value="1"/>
</dbReference>
<dbReference type="AlphaFoldDB" id="A0A8J2YHV2"/>
<sequence length="376" mass="39289">MRALGLMSGTSLDGVDIAVLETDGDTIEAFGPTGYRPYSQIERAMLQDALAEAISLTDRTARPGVLACAETMITAAHAEAVEAFLKGHGLMPRDIDVVGFHGQTVLHRPQARLTVQIGDGHALASRLGITVVGDLRAADVAAGGQGAPLVPAYHQALVQRLGLAGPIAVLNLGGVANVTLVDDGAAPRAFDLGPANALLDDFMKERTGEGFDRDGFTAAAGEVDEEALARLLRHPFFDQPPPKSLDRNDFRAWTDEQGGLSEVTLETGAATLTALTAAGVAVSRRFMSSAPRLWVVAGGGTRNPTLMAMLSERLAPAEVTAADALGFPADYVEAQAFAYLAVRALRGLPLTYPSTTGVPSPLTGGVIFKADTLVRI</sequence>
<dbReference type="PANTHER" id="PTHR30605:SF0">
    <property type="entry name" value="ANHYDRO-N-ACETYLMURAMIC ACID KINASE"/>
    <property type="match status" value="1"/>
</dbReference>